<dbReference type="InterPro" id="IPR026983">
    <property type="entry name" value="DHC"/>
</dbReference>
<feature type="compositionally biased region" description="Polar residues" evidence="1">
    <location>
        <begin position="140"/>
        <end position="163"/>
    </location>
</feature>
<proteinExistence type="predicted"/>
<feature type="region of interest" description="Disordered" evidence="1">
    <location>
        <begin position="120"/>
        <end position="173"/>
    </location>
</feature>
<dbReference type="GO" id="GO:0045505">
    <property type="term" value="F:dynein intermediate chain binding"/>
    <property type="evidence" value="ECO:0007669"/>
    <property type="project" value="InterPro"/>
</dbReference>
<reference evidence="3" key="1">
    <citation type="journal article" date="2013" name="Nat. Genet.">
        <title>The draft genomes of soft-shell turtle and green sea turtle yield insights into the development and evolution of the turtle-specific body plan.</title>
        <authorList>
            <person name="Wang Z."/>
            <person name="Pascual-Anaya J."/>
            <person name="Zadissa A."/>
            <person name="Li W."/>
            <person name="Niimura Y."/>
            <person name="Huang Z."/>
            <person name="Li C."/>
            <person name="White S."/>
            <person name="Xiong Z."/>
            <person name="Fang D."/>
            <person name="Wang B."/>
            <person name="Ming Y."/>
            <person name="Chen Y."/>
            <person name="Zheng Y."/>
            <person name="Kuraku S."/>
            <person name="Pignatelli M."/>
            <person name="Herrero J."/>
            <person name="Beal K."/>
            <person name="Nozawa M."/>
            <person name="Li Q."/>
            <person name="Wang J."/>
            <person name="Zhang H."/>
            <person name="Yu L."/>
            <person name="Shigenobu S."/>
            <person name="Wang J."/>
            <person name="Liu J."/>
            <person name="Flicek P."/>
            <person name="Searle S."/>
            <person name="Wang J."/>
            <person name="Kuratani S."/>
            <person name="Yin Y."/>
            <person name="Aken B."/>
            <person name="Zhang G."/>
            <person name="Irie N."/>
        </authorList>
    </citation>
    <scope>NUCLEOTIDE SEQUENCE [LARGE SCALE GENOMIC DNA]</scope>
</reference>
<protein>
    <submittedName>
        <fullName evidence="2">Dynein heavy chain 8, axonemal</fullName>
    </submittedName>
</protein>
<dbReference type="GO" id="GO:0007018">
    <property type="term" value="P:microtubule-based movement"/>
    <property type="evidence" value="ECO:0007669"/>
    <property type="project" value="InterPro"/>
</dbReference>
<dbReference type="AlphaFoldDB" id="M7AP06"/>
<sequence>ARYRDAREGRKMKIGASYRYIFEVLGDKLGLDATTVEDMILDGPSAICQAYSLGLFQSGASQLLWPSPALLHSSTVTDIGTDSNAALDNTFGTRGVSGSDCCYGAGWAFGTNDAGCDGIDEDPSADTTPGIYTGTGMRPNVNTNTRSLHATGTGPTDQENGQEAKQPKGLQSHPQVLDLYTPSTQQRHFCPQPPQWFGHQNRQDIYFCVLDATEGLLRGTRNVLANIFLPAILATNNWGALSQTTQGTIEKQSFIETINRYLSFLDGARVSIEGTVELKKMDHIDFSKLQSFEEVTAAAANSDTVHQLEEVLMIWYKQIEQPTSPDEAIMPPPPTSANDFKQFQELFCRIVDCLQIPLEEVREQQHKLLNILHACTWAKFTLPINNALLDPATVIWQTPTLIPPICKPAEKKHYVPTKDMEFLFSHPTPNFFIVNVVQKKGRQHHSKTIPYDRDWKKLDFFGRKAYSSATLQFYIANYEVLLAKYNHISYSKFQEFSQHLPEDKKEQLQALVMEGQLLVHMALQASLDTTDVVAHSDD</sequence>
<gene>
    <name evidence="2" type="ORF">UY3_18420</name>
</gene>
<evidence type="ECO:0000256" key="1">
    <source>
        <dbReference type="SAM" id="MobiDB-lite"/>
    </source>
</evidence>
<organism evidence="2 3">
    <name type="scientific">Chelonia mydas</name>
    <name type="common">Green sea-turtle</name>
    <name type="synonym">Chelonia agassizi</name>
    <dbReference type="NCBI Taxonomy" id="8469"/>
    <lineage>
        <taxon>Eukaryota</taxon>
        <taxon>Metazoa</taxon>
        <taxon>Chordata</taxon>
        <taxon>Craniata</taxon>
        <taxon>Vertebrata</taxon>
        <taxon>Euteleostomi</taxon>
        <taxon>Archelosauria</taxon>
        <taxon>Testudinata</taxon>
        <taxon>Testudines</taxon>
        <taxon>Cryptodira</taxon>
        <taxon>Durocryptodira</taxon>
        <taxon>Americhelydia</taxon>
        <taxon>Chelonioidea</taxon>
        <taxon>Cheloniidae</taxon>
        <taxon>Chelonia</taxon>
    </lineage>
</organism>
<dbReference type="EMBL" id="KB600878">
    <property type="protein sequence ID" value="EMP24495.1"/>
    <property type="molecule type" value="Genomic_DNA"/>
</dbReference>
<evidence type="ECO:0000313" key="2">
    <source>
        <dbReference type="EMBL" id="EMP24495.1"/>
    </source>
</evidence>
<evidence type="ECO:0000313" key="3">
    <source>
        <dbReference type="Proteomes" id="UP000031443"/>
    </source>
</evidence>
<dbReference type="Proteomes" id="UP000031443">
    <property type="component" value="Unassembled WGS sequence"/>
</dbReference>
<dbReference type="STRING" id="8469.M7AP06"/>
<keyword evidence="3" id="KW-1185">Reference proteome</keyword>
<dbReference type="PANTHER" id="PTHR46532">
    <property type="entry name" value="MALE FERTILITY FACTOR KL5"/>
    <property type="match status" value="1"/>
</dbReference>
<dbReference type="GO" id="GO:0005858">
    <property type="term" value="C:axonemal dynein complex"/>
    <property type="evidence" value="ECO:0007669"/>
    <property type="project" value="TreeGrafter"/>
</dbReference>
<name>M7AP06_CHEMY</name>
<feature type="non-terminal residue" evidence="2">
    <location>
        <position position="1"/>
    </location>
</feature>
<accession>M7AP06</accession>
<dbReference type="PANTHER" id="PTHR46532:SF11">
    <property type="entry name" value="DYNEIN AXONEMAL HEAVY CHAIN 12"/>
    <property type="match status" value="1"/>
</dbReference>
<dbReference type="Gene3D" id="1.10.287.3160">
    <property type="match status" value="1"/>
</dbReference>
<dbReference type="GO" id="GO:0051959">
    <property type="term" value="F:dynein light intermediate chain binding"/>
    <property type="evidence" value="ECO:0007669"/>
    <property type="project" value="InterPro"/>
</dbReference>